<feature type="transmembrane region" description="Helical" evidence="5">
    <location>
        <begin position="342"/>
        <end position="363"/>
    </location>
</feature>
<feature type="transmembrane region" description="Helical" evidence="5">
    <location>
        <begin position="37"/>
        <end position="55"/>
    </location>
</feature>
<feature type="transmembrane region" description="Helical" evidence="5">
    <location>
        <begin position="12"/>
        <end position="31"/>
    </location>
</feature>
<evidence type="ECO:0000313" key="8">
    <source>
        <dbReference type="Proteomes" id="UP000601099"/>
    </source>
</evidence>
<sequence length="426" mass="48060">MRFLPAFLQDPLLLQRLAALSCGVIMAGLFTFEFLRILPSIGIIGLFVAAGCYRASQPRLSASRFPVVYYSLMGVFALNLASGLQTQAGYGAEFWRGVVLQLPFLVLPLAFLWLPGLPGKYLVRLNLLFIGLVLVSALGSTGYYLLHFNQINQLYLQSQIMPTAPDHIRFSLMVTYAVAAAVVLVSRRVLPVRWHGVLWLTMLFLVLYQHMLAVRSGLLTLYALAGVAIIWLVFWRRNYQVAAIIAAAILVVPTLSYVAFPTFRNKFLNTQEDMGRVEQTTSANNYSLVGRVYSYKVALEIIEDHPLLGVGRANIRPAVAHQYQRQFPAIEEDAYILPHNQFLFYLVAYGGIGVLLFVVCFYFPGIRIWPHYAPLLLAQYIIVTLSFLVEYTLEMQVGLTFSLLFLLLALNGQEKPLVLEQQWRPR</sequence>
<dbReference type="RefSeq" id="WP_196953970.1">
    <property type="nucleotide sequence ID" value="NZ_JADWYK010000002.1"/>
</dbReference>
<keyword evidence="7" id="KW-0436">Ligase</keyword>
<dbReference type="EMBL" id="JADWYK010000002">
    <property type="protein sequence ID" value="MBG8552953.1"/>
    <property type="molecule type" value="Genomic_DNA"/>
</dbReference>
<comment type="caution">
    <text evidence="7">The sequence shown here is derived from an EMBL/GenBank/DDBJ whole genome shotgun (WGS) entry which is preliminary data.</text>
</comment>
<name>A0ABS0KYK4_9BACT</name>
<evidence type="ECO:0000256" key="5">
    <source>
        <dbReference type="SAM" id="Phobius"/>
    </source>
</evidence>
<evidence type="ECO:0000256" key="4">
    <source>
        <dbReference type="ARBA" id="ARBA00023136"/>
    </source>
</evidence>
<protein>
    <submittedName>
        <fullName evidence="7">O-antigen ligase family protein</fullName>
    </submittedName>
</protein>
<dbReference type="GO" id="GO:0016874">
    <property type="term" value="F:ligase activity"/>
    <property type="evidence" value="ECO:0007669"/>
    <property type="project" value="UniProtKB-KW"/>
</dbReference>
<reference evidence="7 8" key="1">
    <citation type="submission" date="2020-11" db="EMBL/GenBank/DDBJ databases">
        <title>Hymenobacter sp.</title>
        <authorList>
            <person name="Kim M.K."/>
        </authorList>
    </citation>
    <scope>NUCLEOTIDE SEQUENCE [LARGE SCALE GENOMIC DNA]</scope>
    <source>
        <strain evidence="7 8">BT594</strain>
    </source>
</reference>
<keyword evidence="3 5" id="KW-1133">Transmembrane helix</keyword>
<feature type="transmembrane region" description="Helical" evidence="5">
    <location>
        <begin position="217"/>
        <end position="234"/>
    </location>
</feature>
<organism evidence="7 8">
    <name type="scientific">Hymenobacter guriensis</name>
    <dbReference type="NCBI Taxonomy" id="2793065"/>
    <lineage>
        <taxon>Bacteria</taxon>
        <taxon>Pseudomonadati</taxon>
        <taxon>Bacteroidota</taxon>
        <taxon>Cytophagia</taxon>
        <taxon>Cytophagales</taxon>
        <taxon>Hymenobacteraceae</taxon>
        <taxon>Hymenobacter</taxon>
    </lineage>
</organism>
<feature type="transmembrane region" description="Helical" evidence="5">
    <location>
        <begin position="126"/>
        <end position="147"/>
    </location>
</feature>
<evidence type="ECO:0000256" key="2">
    <source>
        <dbReference type="ARBA" id="ARBA00022692"/>
    </source>
</evidence>
<feature type="domain" description="O-antigen ligase-related" evidence="6">
    <location>
        <begin position="202"/>
        <end position="358"/>
    </location>
</feature>
<evidence type="ECO:0000313" key="7">
    <source>
        <dbReference type="EMBL" id="MBG8552953.1"/>
    </source>
</evidence>
<feature type="transmembrane region" description="Helical" evidence="5">
    <location>
        <begin position="192"/>
        <end position="211"/>
    </location>
</feature>
<feature type="transmembrane region" description="Helical" evidence="5">
    <location>
        <begin position="67"/>
        <end position="88"/>
    </location>
</feature>
<keyword evidence="8" id="KW-1185">Reference proteome</keyword>
<comment type="subcellular location">
    <subcellularLocation>
        <location evidence="1">Membrane</location>
        <topology evidence="1">Multi-pass membrane protein</topology>
    </subcellularLocation>
</comment>
<gene>
    <name evidence="7" type="ORF">I5L79_05300</name>
</gene>
<dbReference type="InterPro" id="IPR007016">
    <property type="entry name" value="O-antigen_ligase-rel_domated"/>
</dbReference>
<dbReference type="PANTHER" id="PTHR37422">
    <property type="entry name" value="TEICHURONIC ACID BIOSYNTHESIS PROTEIN TUAE"/>
    <property type="match status" value="1"/>
</dbReference>
<evidence type="ECO:0000256" key="3">
    <source>
        <dbReference type="ARBA" id="ARBA00022989"/>
    </source>
</evidence>
<dbReference type="Proteomes" id="UP000601099">
    <property type="component" value="Unassembled WGS sequence"/>
</dbReference>
<evidence type="ECO:0000259" key="6">
    <source>
        <dbReference type="Pfam" id="PF04932"/>
    </source>
</evidence>
<dbReference type="PANTHER" id="PTHR37422:SF13">
    <property type="entry name" value="LIPOPOLYSACCHARIDE BIOSYNTHESIS PROTEIN PA4999-RELATED"/>
    <property type="match status" value="1"/>
</dbReference>
<feature type="transmembrane region" description="Helical" evidence="5">
    <location>
        <begin position="241"/>
        <end position="260"/>
    </location>
</feature>
<dbReference type="Pfam" id="PF04932">
    <property type="entry name" value="Wzy_C"/>
    <property type="match status" value="1"/>
</dbReference>
<dbReference type="InterPro" id="IPR051533">
    <property type="entry name" value="WaaL-like"/>
</dbReference>
<feature type="transmembrane region" description="Helical" evidence="5">
    <location>
        <begin position="94"/>
        <end position="114"/>
    </location>
</feature>
<keyword evidence="4 5" id="KW-0472">Membrane</keyword>
<keyword evidence="2 5" id="KW-0812">Transmembrane</keyword>
<evidence type="ECO:0000256" key="1">
    <source>
        <dbReference type="ARBA" id="ARBA00004141"/>
    </source>
</evidence>
<accession>A0ABS0KYK4</accession>
<feature type="transmembrane region" description="Helical" evidence="5">
    <location>
        <begin position="167"/>
        <end position="185"/>
    </location>
</feature>
<feature type="transmembrane region" description="Helical" evidence="5">
    <location>
        <begin position="372"/>
        <end position="389"/>
    </location>
</feature>
<proteinExistence type="predicted"/>